<dbReference type="InterPro" id="IPR025205">
    <property type="entry name" value="PilX/PilW_C"/>
</dbReference>
<keyword evidence="2" id="KW-1185">Reference proteome</keyword>
<accession>A0A2Z6ETI7</accession>
<evidence type="ECO:0000313" key="2">
    <source>
        <dbReference type="Proteomes" id="UP000282597"/>
    </source>
</evidence>
<dbReference type="RefSeq" id="WP_052393798.1">
    <property type="nucleotide sequence ID" value="NZ_AP018150.1"/>
</dbReference>
<dbReference type="Proteomes" id="UP000282597">
    <property type="component" value="Chromosome"/>
</dbReference>
<dbReference type="Pfam" id="PF13681">
    <property type="entry name" value="PilX"/>
    <property type="match status" value="1"/>
</dbReference>
<proteinExistence type="predicted"/>
<dbReference type="EMBL" id="AP018150">
    <property type="protein sequence ID" value="BBE08717.1"/>
    <property type="molecule type" value="Genomic_DNA"/>
</dbReference>
<organism evidence="1 2">
    <name type="scientific">Mycoavidus cysteinexigens</name>
    <dbReference type="NCBI Taxonomy" id="1553431"/>
    <lineage>
        <taxon>Bacteria</taxon>
        <taxon>Pseudomonadati</taxon>
        <taxon>Pseudomonadota</taxon>
        <taxon>Betaproteobacteria</taxon>
        <taxon>Burkholderiales</taxon>
        <taxon>Burkholderiaceae</taxon>
        <taxon>Mycoavidus</taxon>
    </lineage>
</organism>
<gene>
    <name evidence="1" type="ORF">MCB1EB_0556</name>
</gene>
<dbReference type="AlphaFoldDB" id="A0A2Z6ETI7"/>
<reference evidence="1 2" key="1">
    <citation type="journal article" date="2018" name="Microbes Environ.">
        <title>Comparative Genomic Insights into Endofungal Lifestyles of Two Bacterial Endosymbionts, Mycoavidus cysteinexigens and Burkholderia rhizoxinica.</title>
        <authorList>
            <person name="Sharmin D."/>
            <person name="Guo Y."/>
            <person name="Nishizawa T."/>
            <person name="Ohshima S."/>
            <person name="Sato Y."/>
            <person name="Takashima Y."/>
            <person name="Narisawa K."/>
            <person name="Ohta H."/>
        </authorList>
    </citation>
    <scope>NUCLEOTIDE SEQUENCE [LARGE SCALE GENOMIC DNA]</scope>
    <source>
        <strain evidence="1 2">B1-EB</strain>
    </source>
</reference>
<protein>
    <submittedName>
        <fullName evidence="1">Uncharacterized protein</fullName>
    </submittedName>
</protein>
<name>A0A2Z6ETI7_9BURK</name>
<evidence type="ECO:0000313" key="1">
    <source>
        <dbReference type="EMBL" id="BBE08717.1"/>
    </source>
</evidence>
<sequence length="185" mass="20869">MVGSRSDWPVRQTGATLVWVTTLVAILHLFSISLLNLTTLETRNAASREDRARALHAADAGLRMCVRRLIRGHAPVRSWLGEGEPAYWRTPAAFNSRLPAAFKLVNAWPYAAQPPQCLIEARPLPKSSAPLPPERLPRQPKPAVYWITVRGFGATPETQAWVQSIVIFEEKTIRYTWRSFVARPY</sequence>
<dbReference type="KEGG" id="mcys:MCB1EB_0556"/>